<dbReference type="PANTHER" id="PTHR46268">
    <property type="entry name" value="STRESS RESPONSE PROTEIN NHAX"/>
    <property type="match status" value="1"/>
</dbReference>
<keyword evidence="2" id="KW-0547">Nucleotide-binding</keyword>
<comment type="caution">
    <text evidence="6">The sequence shown here is derived from an EMBL/GenBank/DDBJ whole genome shotgun (WGS) entry which is preliminary data.</text>
</comment>
<evidence type="ECO:0000256" key="1">
    <source>
        <dbReference type="ARBA" id="ARBA00008791"/>
    </source>
</evidence>
<dbReference type="InterPro" id="IPR006016">
    <property type="entry name" value="UspA"/>
</dbReference>
<dbReference type="Pfam" id="PF00582">
    <property type="entry name" value="Usp"/>
    <property type="match status" value="1"/>
</dbReference>
<dbReference type="InterPro" id="IPR006015">
    <property type="entry name" value="Universal_stress_UspA"/>
</dbReference>
<keyword evidence="3" id="KW-0067">ATP-binding</keyword>
<evidence type="ECO:0000259" key="5">
    <source>
        <dbReference type="Pfam" id="PF00582"/>
    </source>
</evidence>
<comment type="similarity">
    <text evidence="1">Belongs to the universal stress protein A family.</text>
</comment>
<feature type="region of interest" description="Disordered" evidence="4">
    <location>
        <begin position="142"/>
        <end position="228"/>
    </location>
</feature>
<evidence type="ECO:0000256" key="4">
    <source>
        <dbReference type="SAM" id="MobiDB-lite"/>
    </source>
</evidence>
<dbReference type="CDD" id="cd00293">
    <property type="entry name" value="USP-like"/>
    <property type="match status" value="1"/>
</dbReference>
<dbReference type="EMBL" id="JACHXF010000039">
    <property type="protein sequence ID" value="MBB3101480.1"/>
    <property type="molecule type" value="Genomic_DNA"/>
</dbReference>
<dbReference type="PANTHER" id="PTHR46268:SF27">
    <property type="entry name" value="UNIVERSAL STRESS PROTEIN RV2623"/>
    <property type="match status" value="1"/>
</dbReference>
<dbReference type="AlphaFoldDB" id="A0A7W5ASG5"/>
<reference evidence="6 7" key="1">
    <citation type="submission" date="2020-08" db="EMBL/GenBank/DDBJ databases">
        <title>Genomic Encyclopedia of Type Strains, Phase III (KMG-III): the genomes of soil and plant-associated and newly described type strains.</title>
        <authorList>
            <person name="Whitman W."/>
        </authorList>
    </citation>
    <scope>NUCLEOTIDE SEQUENCE [LARGE SCALE GENOMIC DNA]</scope>
    <source>
        <strain evidence="6 7">CECT 3287</strain>
    </source>
</reference>
<evidence type="ECO:0000313" key="6">
    <source>
        <dbReference type="EMBL" id="MBB3101480.1"/>
    </source>
</evidence>
<dbReference type="PRINTS" id="PR01438">
    <property type="entry name" value="UNVRSLSTRESS"/>
</dbReference>
<proteinExistence type="inferred from homology"/>
<dbReference type="Proteomes" id="UP000590749">
    <property type="component" value="Unassembled WGS sequence"/>
</dbReference>
<feature type="domain" description="UspA" evidence="5">
    <location>
        <begin position="5"/>
        <end position="132"/>
    </location>
</feature>
<organism evidence="6 7">
    <name type="scientific">Actinoplanes campanulatus</name>
    <dbReference type="NCBI Taxonomy" id="113559"/>
    <lineage>
        <taxon>Bacteria</taxon>
        <taxon>Bacillati</taxon>
        <taxon>Actinomycetota</taxon>
        <taxon>Actinomycetes</taxon>
        <taxon>Micromonosporales</taxon>
        <taxon>Micromonosporaceae</taxon>
        <taxon>Actinoplanes</taxon>
    </lineage>
</organism>
<dbReference type="GO" id="GO:0005524">
    <property type="term" value="F:ATP binding"/>
    <property type="evidence" value="ECO:0007669"/>
    <property type="project" value="UniProtKB-KW"/>
</dbReference>
<accession>A0A7W5ASG5</accession>
<feature type="compositionally biased region" description="Low complexity" evidence="4">
    <location>
        <begin position="161"/>
        <end position="170"/>
    </location>
</feature>
<evidence type="ECO:0000313" key="7">
    <source>
        <dbReference type="Proteomes" id="UP000590749"/>
    </source>
</evidence>
<dbReference type="SUPFAM" id="SSF52402">
    <property type="entry name" value="Adenine nucleotide alpha hydrolases-like"/>
    <property type="match status" value="1"/>
</dbReference>
<evidence type="ECO:0000256" key="3">
    <source>
        <dbReference type="ARBA" id="ARBA00022840"/>
    </source>
</evidence>
<protein>
    <submittedName>
        <fullName evidence="6">Nucleotide-binding universal stress UspA family protein</fullName>
    </submittedName>
</protein>
<sequence>MSVRKTILAGTDGSESALTAVRWAALEAQRRTTTLTVLHAYENWPNPPDDVRDQAEAVAAEAEEAVLRLTPAVTVHRVVVLGDPAAELVRESATADLTVVGNRGRGGFSSLMLGSVSQRVAGRAACSVVVVRGRTLAFTDPVAVGSTTRRPAGPRSRRRSGSPTSGVPRSWPCTPTGRGSPTGRATRPTCSTGCYGRGGRNSPRSRSAPWSTPARRPACWSVSHTRPS</sequence>
<gene>
    <name evidence="6" type="ORF">FHR83_009209</name>
</gene>
<evidence type="ECO:0000256" key="2">
    <source>
        <dbReference type="ARBA" id="ARBA00022741"/>
    </source>
</evidence>
<name>A0A7W5ASG5_9ACTN</name>
<dbReference type="InterPro" id="IPR014729">
    <property type="entry name" value="Rossmann-like_a/b/a_fold"/>
</dbReference>
<keyword evidence="7" id="KW-1185">Reference proteome</keyword>
<dbReference type="Gene3D" id="3.40.50.620">
    <property type="entry name" value="HUPs"/>
    <property type="match status" value="1"/>
</dbReference>